<proteinExistence type="predicted"/>
<evidence type="ECO:0000313" key="3">
    <source>
        <dbReference type="Proteomes" id="UP001222800"/>
    </source>
</evidence>
<gene>
    <name evidence="2" type="ORF">P4S50_03130</name>
</gene>
<reference evidence="2 3" key="1">
    <citation type="submission" date="2023-03" db="EMBL/GenBank/DDBJ databases">
        <title>Complete genome sequence of Tepidibacter sp. SWIR-1, isolated from a deep-sea hydrothermal vent.</title>
        <authorList>
            <person name="Li X."/>
        </authorList>
    </citation>
    <scope>NUCLEOTIDE SEQUENCE [LARGE SCALE GENOMIC DNA]</scope>
    <source>
        <strain evidence="2 3">SWIR-1</strain>
    </source>
</reference>
<name>A0ABY8EJF4_9FIRM</name>
<dbReference type="PANTHER" id="PTHR37423:SF2">
    <property type="entry name" value="MEMBRANE-BOUND LYTIC MUREIN TRANSGLYCOSYLASE C"/>
    <property type="match status" value="1"/>
</dbReference>
<accession>A0ABY8EJF4</accession>
<keyword evidence="3" id="KW-1185">Reference proteome</keyword>
<evidence type="ECO:0000313" key="2">
    <source>
        <dbReference type="EMBL" id="WFD11083.1"/>
    </source>
</evidence>
<dbReference type="Pfam" id="PF01464">
    <property type="entry name" value="SLT"/>
    <property type="match status" value="1"/>
</dbReference>
<protein>
    <submittedName>
        <fullName evidence="2">Transglycosylase SLT domain-containing protein</fullName>
    </submittedName>
</protein>
<sequence>MKKKIIAILSVILIIIGVGALMFGKEVYHEMNQNSYENVRIKYEKQIVKYSKKYGVNPCLVAAIISQESDFRSGKYKKGEKTGLMQIRDTAAKKWAKEMGMKDFKGEMLKDIDTNIELGTWYLGKLNKENDNDEDKVIQGWYDRHVTYCGLPSRDGVEGYTKIIKVIEKEMEKKYSDKLK</sequence>
<dbReference type="PANTHER" id="PTHR37423">
    <property type="entry name" value="SOLUBLE LYTIC MUREIN TRANSGLYCOSYLASE-RELATED"/>
    <property type="match status" value="1"/>
</dbReference>
<dbReference type="Proteomes" id="UP001222800">
    <property type="component" value="Chromosome"/>
</dbReference>
<evidence type="ECO:0000259" key="1">
    <source>
        <dbReference type="Pfam" id="PF01464"/>
    </source>
</evidence>
<dbReference type="Gene3D" id="1.10.530.10">
    <property type="match status" value="1"/>
</dbReference>
<dbReference type="EMBL" id="CP120733">
    <property type="protein sequence ID" value="WFD11083.1"/>
    <property type="molecule type" value="Genomic_DNA"/>
</dbReference>
<feature type="domain" description="Transglycosylase SLT" evidence="1">
    <location>
        <begin position="47"/>
        <end position="138"/>
    </location>
</feature>
<dbReference type="RefSeq" id="WP_277733048.1">
    <property type="nucleotide sequence ID" value="NZ_CP120733.1"/>
</dbReference>
<dbReference type="InterPro" id="IPR023346">
    <property type="entry name" value="Lysozyme-like_dom_sf"/>
</dbReference>
<dbReference type="SUPFAM" id="SSF53955">
    <property type="entry name" value="Lysozyme-like"/>
    <property type="match status" value="1"/>
</dbReference>
<dbReference type="InterPro" id="IPR008258">
    <property type="entry name" value="Transglycosylase_SLT_dom_1"/>
</dbReference>
<organism evidence="2 3">
    <name type="scientific">Tepidibacter hydrothermalis</name>
    <dbReference type="NCBI Taxonomy" id="3036126"/>
    <lineage>
        <taxon>Bacteria</taxon>
        <taxon>Bacillati</taxon>
        <taxon>Bacillota</taxon>
        <taxon>Clostridia</taxon>
        <taxon>Peptostreptococcales</taxon>
        <taxon>Peptostreptococcaceae</taxon>
        <taxon>Tepidibacter</taxon>
    </lineage>
</organism>